<name>L5MHZ3_MYODS</name>
<gene>
    <name evidence="2" type="ORF">MDA_GLEAN10000251</name>
</gene>
<organism evidence="2 3">
    <name type="scientific">Myotis davidii</name>
    <name type="common">David's myotis</name>
    <dbReference type="NCBI Taxonomy" id="225400"/>
    <lineage>
        <taxon>Eukaryota</taxon>
        <taxon>Metazoa</taxon>
        <taxon>Chordata</taxon>
        <taxon>Craniata</taxon>
        <taxon>Vertebrata</taxon>
        <taxon>Euteleostomi</taxon>
        <taxon>Mammalia</taxon>
        <taxon>Eutheria</taxon>
        <taxon>Laurasiatheria</taxon>
        <taxon>Chiroptera</taxon>
        <taxon>Yangochiroptera</taxon>
        <taxon>Vespertilionidae</taxon>
        <taxon>Myotis</taxon>
    </lineage>
</organism>
<dbReference type="EMBL" id="KB099867">
    <property type="protein sequence ID" value="ELK37927.1"/>
    <property type="molecule type" value="Genomic_DNA"/>
</dbReference>
<protein>
    <submittedName>
        <fullName evidence="2">Uncharacterized protein</fullName>
    </submittedName>
</protein>
<dbReference type="Proteomes" id="UP000010556">
    <property type="component" value="Unassembled WGS sequence"/>
</dbReference>
<evidence type="ECO:0000256" key="1">
    <source>
        <dbReference type="SAM" id="MobiDB-lite"/>
    </source>
</evidence>
<accession>L5MHZ3</accession>
<sequence>MQASGHDLLSLRSSNNGKPELPRPGLEHHESGAQPQPGENEPQHREMPRSSSSSSSRKAALAWL</sequence>
<keyword evidence="3" id="KW-1185">Reference proteome</keyword>
<reference evidence="3" key="1">
    <citation type="journal article" date="2013" name="Science">
        <title>Comparative analysis of bat genomes provides insight into the evolution of flight and immunity.</title>
        <authorList>
            <person name="Zhang G."/>
            <person name="Cowled C."/>
            <person name="Shi Z."/>
            <person name="Huang Z."/>
            <person name="Bishop-Lilly K.A."/>
            <person name="Fang X."/>
            <person name="Wynne J.W."/>
            <person name="Xiong Z."/>
            <person name="Baker M.L."/>
            <person name="Zhao W."/>
            <person name="Tachedjian M."/>
            <person name="Zhu Y."/>
            <person name="Zhou P."/>
            <person name="Jiang X."/>
            <person name="Ng J."/>
            <person name="Yang L."/>
            <person name="Wu L."/>
            <person name="Xiao J."/>
            <person name="Feng Y."/>
            <person name="Chen Y."/>
            <person name="Sun X."/>
            <person name="Zhang Y."/>
            <person name="Marsh G.A."/>
            <person name="Crameri G."/>
            <person name="Broder C.C."/>
            <person name="Frey K.G."/>
            <person name="Wang L.F."/>
            <person name="Wang J."/>
        </authorList>
    </citation>
    <scope>NUCLEOTIDE SEQUENCE [LARGE SCALE GENOMIC DNA]</scope>
</reference>
<feature type="region of interest" description="Disordered" evidence="1">
    <location>
        <begin position="1"/>
        <end position="64"/>
    </location>
</feature>
<evidence type="ECO:0000313" key="2">
    <source>
        <dbReference type="EMBL" id="ELK37927.1"/>
    </source>
</evidence>
<evidence type="ECO:0000313" key="3">
    <source>
        <dbReference type="Proteomes" id="UP000010556"/>
    </source>
</evidence>
<dbReference type="AlphaFoldDB" id="L5MHZ3"/>
<proteinExistence type="predicted"/>